<feature type="domain" description="Phorbol-ester/DAG-type" evidence="5">
    <location>
        <begin position="1"/>
        <end position="22"/>
    </location>
</feature>
<dbReference type="InterPro" id="IPR050839">
    <property type="entry name" value="Rho-assoc_Ser/Thr_Kinase"/>
</dbReference>
<feature type="compositionally biased region" description="Low complexity" evidence="4">
    <location>
        <begin position="151"/>
        <end position="170"/>
    </location>
</feature>
<feature type="region of interest" description="Disordered" evidence="4">
    <location>
        <begin position="149"/>
        <end position="172"/>
    </location>
</feature>
<evidence type="ECO:0000256" key="2">
    <source>
        <dbReference type="ARBA" id="ARBA00022723"/>
    </source>
</evidence>
<evidence type="ECO:0000313" key="6">
    <source>
        <dbReference type="WBParaSite" id="GPUH_0000852501-mRNA-1"/>
    </source>
</evidence>
<dbReference type="InterPro" id="IPR002219">
    <property type="entry name" value="PKC_DAG/PE"/>
</dbReference>
<dbReference type="Pfam" id="PF25346">
    <property type="entry name" value="PH_MRCK"/>
    <property type="match status" value="1"/>
</dbReference>
<name>A0A183DIH4_9BILA</name>
<evidence type="ECO:0000259" key="5">
    <source>
        <dbReference type="PROSITE" id="PS50081"/>
    </source>
</evidence>
<keyword evidence="3" id="KW-0862">Zinc</keyword>
<dbReference type="PANTHER" id="PTHR22988:SF66">
    <property type="entry name" value="SERINE_THREONINE-PROTEIN KINASE GENGHIS KHAN"/>
    <property type="match status" value="1"/>
</dbReference>
<dbReference type="GO" id="GO:0005737">
    <property type="term" value="C:cytoplasm"/>
    <property type="evidence" value="ECO:0007669"/>
    <property type="project" value="TreeGrafter"/>
</dbReference>
<proteinExistence type="predicted"/>
<dbReference type="InterPro" id="IPR011993">
    <property type="entry name" value="PH-like_dom_sf"/>
</dbReference>
<dbReference type="GO" id="GO:0004674">
    <property type="term" value="F:protein serine/threonine kinase activity"/>
    <property type="evidence" value="ECO:0007669"/>
    <property type="project" value="TreeGrafter"/>
</dbReference>
<dbReference type="PANTHER" id="PTHR22988">
    <property type="entry name" value="MYOTONIC DYSTROPHY S/T KINASE-RELATED"/>
    <property type="match status" value="1"/>
</dbReference>
<dbReference type="GO" id="GO:0005856">
    <property type="term" value="C:cytoskeleton"/>
    <property type="evidence" value="ECO:0007669"/>
    <property type="project" value="TreeGrafter"/>
</dbReference>
<sequence length="190" mass="20780">LFCQDCQYACHVSCLPKVPPICPVPPEARRPLGIDPQKGIGTAYEGLVKTPKPSGVKRGWQATYVVVCDFKLYLYDCSIDKHGKAVDIHPVIRQVTMSLLLRYQYEQVLDMRDSDFTVTGVTESDVIHASRSDLPKIFRITTSQIHGTLPTSGINTTGSTSSSGSGTSEGPVSRQYTLLMADNHEVSGFS</sequence>
<reference evidence="6" key="1">
    <citation type="submission" date="2016-06" db="UniProtKB">
        <authorList>
            <consortium name="WormBaseParasite"/>
        </authorList>
    </citation>
    <scope>IDENTIFICATION</scope>
</reference>
<dbReference type="GO" id="GO:0031032">
    <property type="term" value="P:actomyosin structure organization"/>
    <property type="evidence" value="ECO:0007669"/>
    <property type="project" value="TreeGrafter"/>
</dbReference>
<dbReference type="WBParaSite" id="GPUH_0000852501-mRNA-1">
    <property type="protein sequence ID" value="GPUH_0000852501-mRNA-1"/>
    <property type="gene ID" value="GPUH_0000852501"/>
</dbReference>
<dbReference type="AlphaFoldDB" id="A0A183DIH4"/>
<keyword evidence="2" id="KW-0479">Metal-binding</keyword>
<evidence type="ECO:0000256" key="3">
    <source>
        <dbReference type="ARBA" id="ARBA00022833"/>
    </source>
</evidence>
<dbReference type="InterPro" id="IPR046349">
    <property type="entry name" value="C1-like_sf"/>
</dbReference>
<protein>
    <submittedName>
        <fullName evidence="6">Phorbol-ester/DAG-type domain-containing protein</fullName>
    </submittedName>
</protein>
<evidence type="ECO:0000256" key="4">
    <source>
        <dbReference type="SAM" id="MobiDB-lite"/>
    </source>
</evidence>
<dbReference type="SUPFAM" id="SSF57889">
    <property type="entry name" value="Cysteine-rich domain"/>
    <property type="match status" value="1"/>
</dbReference>
<dbReference type="GO" id="GO:0046872">
    <property type="term" value="F:metal ion binding"/>
    <property type="evidence" value="ECO:0007669"/>
    <property type="project" value="UniProtKB-KW"/>
</dbReference>
<organism evidence="6">
    <name type="scientific">Gongylonema pulchrum</name>
    <dbReference type="NCBI Taxonomy" id="637853"/>
    <lineage>
        <taxon>Eukaryota</taxon>
        <taxon>Metazoa</taxon>
        <taxon>Ecdysozoa</taxon>
        <taxon>Nematoda</taxon>
        <taxon>Chromadorea</taxon>
        <taxon>Rhabditida</taxon>
        <taxon>Spirurina</taxon>
        <taxon>Spiruromorpha</taxon>
        <taxon>Spiruroidea</taxon>
        <taxon>Gongylonematidae</taxon>
        <taxon>Gongylonema</taxon>
    </lineage>
</organism>
<evidence type="ECO:0000256" key="1">
    <source>
        <dbReference type="ARBA" id="ARBA00022553"/>
    </source>
</evidence>
<accession>A0A183DIH4</accession>
<keyword evidence="1" id="KW-0597">Phosphoprotein</keyword>
<dbReference type="Gene3D" id="2.30.29.30">
    <property type="entry name" value="Pleckstrin-homology domain (PH domain)/Phosphotyrosine-binding domain (PTB)"/>
    <property type="match status" value="1"/>
</dbReference>
<dbReference type="PROSITE" id="PS50081">
    <property type="entry name" value="ZF_DAG_PE_2"/>
    <property type="match status" value="1"/>
</dbReference>
<dbReference type="InterPro" id="IPR057529">
    <property type="entry name" value="MRCK/ROCK_PH"/>
</dbReference>